<dbReference type="Proteomes" id="UP001290861">
    <property type="component" value="Unassembled WGS sequence"/>
</dbReference>
<protein>
    <submittedName>
        <fullName evidence="3">Acyl-CoA thioesterase</fullName>
        <ecNumber evidence="3">3.1.2.-</ecNumber>
    </submittedName>
</protein>
<dbReference type="PANTHER" id="PTHR31793">
    <property type="entry name" value="4-HYDROXYBENZOYL-COA THIOESTERASE FAMILY MEMBER"/>
    <property type="match status" value="1"/>
</dbReference>
<dbReference type="GO" id="GO:0016787">
    <property type="term" value="F:hydrolase activity"/>
    <property type="evidence" value="ECO:0007669"/>
    <property type="project" value="UniProtKB-KW"/>
</dbReference>
<sequence>MNFVFETEMMVRDYECDLQGIVNNAVYQHYLEHARHEFLHEVGVDFAQLCRDGIDAVVIKVELNYKLPLMPRDVFVVKVGMHKQGRVRFVFEQAIYRKKDEKLILEGEVTGVLTRRGRPIQPDIFDEIFISRGWTF</sequence>
<dbReference type="InterPro" id="IPR006684">
    <property type="entry name" value="YbgC/YbaW"/>
</dbReference>
<evidence type="ECO:0000256" key="1">
    <source>
        <dbReference type="ARBA" id="ARBA00005953"/>
    </source>
</evidence>
<organism evidence="3 4">
    <name type="scientific">Pontiella agarivorans</name>
    <dbReference type="NCBI Taxonomy" id="3038953"/>
    <lineage>
        <taxon>Bacteria</taxon>
        <taxon>Pseudomonadati</taxon>
        <taxon>Kiritimatiellota</taxon>
        <taxon>Kiritimatiellia</taxon>
        <taxon>Kiritimatiellales</taxon>
        <taxon>Pontiellaceae</taxon>
        <taxon>Pontiella</taxon>
    </lineage>
</organism>
<accession>A0ABU5MVI5</accession>
<comment type="similarity">
    <text evidence="1">Belongs to the 4-hydroxybenzoyl-CoA thioesterase family.</text>
</comment>
<keyword evidence="2 3" id="KW-0378">Hydrolase</keyword>
<evidence type="ECO:0000256" key="2">
    <source>
        <dbReference type="ARBA" id="ARBA00022801"/>
    </source>
</evidence>
<comment type="caution">
    <text evidence="3">The sequence shown here is derived from an EMBL/GenBank/DDBJ whole genome shotgun (WGS) entry which is preliminary data.</text>
</comment>
<dbReference type="SUPFAM" id="SSF54637">
    <property type="entry name" value="Thioesterase/thiol ester dehydrase-isomerase"/>
    <property type="match status" value="1"/>
</dbReference>
<reference evidence="3 4" key="1">
    <citation type="journal article" date="2024" name="Appl. Environ. Microbiol.">
        <title>Pontiella agarivorans sp. nov., a novel marine anaerobic bacterium capable of degrading macroalgal polysaccharides and fixing nitrogen.</title>
        <authorList>
            <person name="Liu N."/>
            <person name="Kivenson V."/>
            <person name="Peng X."/>
            <person name="Cui Z."/>
            <person name="Lankiewicz T.S."/>
            <person name="Gosselin K.M."/>
            <person name="English C.J."/>
            <person name="Blair E.M."/>
            <person name="O'Malley M.A."/>
            <person name="Valentine D.L."/>
        </authorList>
    </citation>
    <scope>NUCLEOTIDE SEQUENCE [LARGE SCALE GENOMIC DNA]</scope>
    <source>
        <strain evidence="3 4">NLcol2</strain>
    </source>
</reference>
<dbReference type="PANTHER" id="PTHR31793:SF27">
    <property type="entry name" value="NOVEL THIOESTERASE SUPERFAMILY DOMAIN AND SAPOSIN A-TYPE DOMAIN CONTAINING PROTEIN (0610012H03RIK)"/>
    <property type="match status" value="1"/>
</dbReference>
<dbReference type="InterPro" id="IPR050563">
    <property type="entry name" value="4-hydroxybenzoyl-CoA_TE"/>
</dbReference>
<dbReference type="RefSeq" id="WP_322607922.1">
    <property type="nucleotide sequence ID" value="NZ_JARVCO010000007.1"/>
</dbReference>
<dbReference type="PIRSF" id="PIRSF003230">
    <property type="entry name" value="YbgC"/>
    <property type="match status" value="1"/>
</dbReference>
<dbReference type="EC" id="3.1.2.-" evidence="3"/>
<evidence type="ECO:0000313" key="3">
    <source>
        <dbReference type="EMBL" id="MDZ8118123.1"/>
    </source>
</evidence>
<dbReference type="EMBL" id="JARVCO010000007">
    <property type="protein sequence ID" value="MDZ8118123.1"/>
    <property type="molecule type" value="Genomic_DNA"/>
</dbReference>
<dbReference type="InterPro" id="IPR029069">
    <property type="entry name" value="HotDog_dom_sf"/>
</dbReference>
<dbReference type="Pfam" id="PF13279">
    <property type="entry name" value="4HBT_2"/>
    <property type="match status" value="1"/>
</dbReference>
<dbReference type="Gene3D" id="3.10.129.10">
    <property type="entry name" value="Hotdog Thioesterase"/>
    <property type="match status" value="1"/>
</dbReference>
<keyword evidence="4" id="KW-1185">Reference proteome</keyword>
<evidence type="ECO:0000313" key="4">
    <source>
        <dbReference type="Proteomes" id="UP001290861"/>
    </source>
</evidence>
<proteinExistence type="inferred from homology"/>
<name>A0ABU5MVI5_9BACT</name>
<dbReference type="CDD" id="cd00586">
    <property type="entry name" value="4HBT"/>
    <property type="match status" value="1"/>
</dbReference>
<gene>
    <name evidence="3" type="ORF">P9H32_05725</name>
</gene>